<keyword evidence="1" id="KW-0862">Zinc</keyword>
<evidence type="ECO:0000256" key="2">
    <source>
        <dbReference type="SAM" id="MobiDB-lite"/>
    </source>
</evidence>
<keyword evidence="1" id="KW-0479">Metal-binding</keyword>
<dbReference type="InterPro" id="IPR001878">
    <property type="entry name" value="Znf_CCHC"/>
</dbReference>
<evidence type="ECO:0000256" key="1">
    <source>
        <dbReference type="PROSITE-ProRule" id="PRU00047"/>
    </source>
</evidence>
<accession>A0A5K1K5Y1</accession>
<reference evidence="4" key="1">
    <citation type="submission" date="2019-10" db="EMBL/GenBank/DDBJ databases">
        <authorList>
            <person name="Nor Muhammad N."/>
        </authorList>
    </citation>
    <scope>NUCLEOTIDE SEQUENCE</scope>
</reference>
<dbReference type="GO" id="GO:0008270">
    <property type="term" value="F:zinc ion binding"/>
    <property type="evidence" value="ECO:0007669"/>
    <property type="project" value="UniProtKB-KW"/>
</dbReference>
<proteinExistence type="predicted"/>
<dbReference type="GO" id="GO:0003676">
    <property type="term" value="F:nucleic acid binding"/>
    <property type="evidence" value="ECO:0007669"/>
    <property type="project" value="InterPro"/>
</dbReference>
<name>A0A5K1K5Y1_9APHY</name>
<evidence type="ECO:0000313" key="4">
    <source>
        <dbReference type="EMBL" id="VWP01368.1"/>
    </source>
</evidence>
<dbReference type="EC" id="1.1.1.100" evidence="4"/>
<dbReference type="AlphaFoldDB" id="A0A5K1K5Y1"/>
<organism evidence="4">
    <name type="scientific">Ganoderma boninense</name>
    <dbReference type="NCBI Taxonomy" id="34458"/>
    <lineage>
        <taxon>Eukaryota</taxon>
        <taxon>Fungi</taxon>
        <taxon>Dikarya</taxon>
        <taxon>Basidiomycota</taxon>
        <taxon>Agaricomycotina</taxon>
        <taxon>Agaricomycetes</taxon>
        <taxon>Polyporales</taxon>
        <taxon>Polyporaceae</taxon>
        <taxon>Ganoderma</taxon>
    </lineage>
</organism>
<protein>
    <submittedName>
        <fullName evidence="4">Probable 3-oxoacyl-[acyl-carrier-protein] reductase oxidoreductase (EC)</fullName>
        <ecNumber evidence="4">1.1.1.100</ecNumber>
    </submittedName>
</protein>
<dbReference type="EMBL" id="LR729313">
    <property type="protein sequence ID" value="VWP01368.1"/>
    <property type="molecule type" value="Genomic_DNA"/>
</dbReference>
<dbReference type="PROSITE" id="PS50158">
    <property type="entry name" value="ZF_CCHC"/>
    <property type="match status" value="1"/>
</dbReference>
<keyword evidence="1" id="KW-0863">Zinc-finger</keyword>
<dbReference type="GO" id="GO:0004316">
    <property type="term" value="F:3-oxoacyl-[acyl-carrier-protein] reductase (NADPH) activity"/>
    <property type="evidence" value="ECO:0007669"/>
    <property type="project" value="UniProtKB-EC"/>
</dbReference>
<feature type="region of interest" description="Disordered" evidence="2">
    <location>
        <begin position="103"/>
        <end position="122"/>
    </location>
</feature>
<evidence type="ECO:0000259" key="3">
    <source>
        <dbReference type="PROSITE" id="PS50158"/>
    </source>
</evidence>
<sequence length="417" mass="45600">MSHSPTPPAGGPGVPAADMLSRIQALLSSVAVPKSKTAKTVSVPLATFKSLLDVTTAALQSARLDSPFATLCTKIDSLAAQVAESQKKALSYAQVAASKSAIDSKLSTPPSSTPSSTAIHEPHPPRYDFILRQLDYKHPALAQDTPADIQRTINDILARTTLSTIPNGPPLRVRAVAKLRNGNIRIMWHNQDERDTARTNDEEWLPELSRKLEVFYSSYRVVVHGVPTTFNLDNDACRKEAAKTVVRENSYLGEEQWAVDVLDDVRWMSRHSDHRSHKSHSSMILFFSEPELANLAIKNGIAIEGRLLRAERFRSLPTQCYNCHRFGHIAHYCKSSSTCGLCAGAHATSACSCPSENACTDAAQCKHTQPKCALCKGPHRATSRDCPVCAEIFTRCLSGHHQFGQLYLVPDSSDSSS</sequence>
<keyword evidence="4" id="KW-0560">Oxidoreductase</keyword>
<feature type="compositionally biased region" description="Low complexity" evidence="2">
    <location>
        <begin position="107"/>
        <end position="117"/>
    </location>
</feature>
<feature type="domain" description="CCHC-type" evidence="3">
    <location>
        <begin position="320"/>
        <end position="335"/>
    </location>
</feature>
<gene>
    <name evidence="4" type="primary">Q8Y0J2</name>
</gene>